<dbReference type="RefSeq" id="XP_016622449.1">
    <property type="nucleotide sequence ID" value="XM_016760599.1"/>
</dbReference>
<sequence length="134" mass="15242">MAVKQHMPSGNLRPLYGDVTIIANGFPEVYHFAFSTFRRPPPGTGIGGNGGRPEARVKEMLIRNAGHLIPLEKVVETAEHTVMWIGTESACWRQEDTREKEEWMSYYGQKKTFLSPEYLKHTLDPNQPAEKTKL</sequence>
<dbReference type="EMBL" id="KN846983">
    <property type="protein sequence ID" value="KIW95780.1"/>
    <property type="molecule type" value="Genomic_DNA"/>
</dbReference>
<dbReference type="VEuPathDB" id="FungiDB:Z519_02844"/>
<accession>A0A0D2HXW5</accession>
<dbReference type="AlphaFoldDB" id="A0A0D2HXW5"/>
<dbReference type="HOGENOM" id="CLU_1895972_0_0_1"/>
<proteinExistence type="predicted"/>
<gene>
    <name evidence="1" type="ORF">Z519_02844</name>
</gene>
<dbReference type="GeneID" id="27695772"/>
<name>A0A0D2HXW5_CLAB1</name>
<evidence type="ECO:0000313" key="2">
    <source>
        <dbReference type="Proteomes" id="UP000053789"/>
    </source>
</evidence>
<evidence type="ECO:0000313" key="1">
    <source>
        <dbReference type="EMBL" id="KIW95780.1"/>
    </source>
</evidence>
<dbReference type="Proteomes" id="UP000053789">
    <property type="component" value="Unassembled WGS sequence"/>
</dbReference>
<keyword evidence="2" id="KW-1185">Reference proteome</keyword>
<organism evidence="1 2">
    <name type="scientific">Cladophialophora bantiana (strain ATCC 10958 / CBS 173.52 / CDC B-1940 / NIH 8579)</name>
    <name type="common">Xylohypha bantiana</name>
    <dbReference type="NCBI Taxonomy" id="1442370"/>
    <lineage>
        <taxon>Eukaryota</taxon>
        <taxon>Fungi</taxon>
        <taxon>Dikarya</taxon>
        <taxon>Ascomycota</taxon>
        <taxon>Pezizomycotina</taxon>
        <taxon>Eurotiomycetes</taxon>
        <taxon>Chaetothyriomycetidae</taxon>
        <taxon>Chaetothyriales</taxon>
        <taxon>Herpotrichiellaceae</taxon>
        <taxon>Cladophialophora</taxon>
    </lineage>
</organism>
<reference evidence="1" key="1">
    <citation type="submission" date="2015-01" db="EMBL/GenBank/DDBJ databases">
        <title>The Genome Sequence of Cladophialophora bantiana CBS 173.52.</title>
        <authorList>
            <consortium name="The Broad Institute Genomics Platform"/>
            <person name="Cuomo C."/>
            <person name="de Hoog S."/>
            <person name="Gorbushina A."/>
            <person name="Stielow B."/>
            <person name="Teixiera M."/>
            <person name="Abouelleil A."/>
            <person name="Chapman S.B."/>
            <person name="Priest M."/>
            <person name="Young S.K."/>
            <person name="Wortman J."/>
            <person name="Nusbaum C."/>
            <person name="Birren B."/>
        </authorList>
    </citation>
    <scope>NUCLEOTIDE SEQUENCE [LARGE SCALE GENOMIC DNA]</scope>
    <source>
        <strain evidence="1">CBS 173.52</strain>
    </source>
</reference>
<protein>
    <submittedName>
        <fullName evidence="1">Uncharacterized protein</fullName>
    </submittedName>
</protein>